<name>A0AAW2HFG4_9NEOP</name>
<dbReference type="Gene3D" id="3.30.110.20">
    <property type="entry name" value="Alba-like domain"/>
    <property type="match status" value="1"/>
</dbReference>
<sequence length="130" mass="14729">MDNYKRGKQVEDVIDRDKIPIPNLTKDFVWMQVASGSKMSNLLDFAIKSMEEGKQVVWTGVGASVGKTISCAEILKRKFKGHQITKICYSKVEDHWDPCNPELETLIVKREIPTIHILISRQALDVNESG</sequence>
<feature type="domain" description="DNA/RNA-binding protein Alba-like" evidence="4">
    <location>
        <begin position="30"/>
        <end position="90"/>
    </location>
</feature>
<keyword evidence="3" id="KW-0539">Nucleus</keyword>
<evidence type="ECO:0000256" key="1">
    <source>
        <dbReference type="ARBA" id="ARBA00004123"/>
    </source>
</evidence>
<comment type="caution">
    <text evidence="5">The sequence shown here is derived from an EMBL/GenBank/DDBJ whole genome shotgun (WGS) entry which is preliminary data.</text>
</comment>
<dbReference type="AlphaFoldDB" id="A0AAW2HFG4"/>
<dbReference type="Pfam" id="PF01918">
    <property type="entry name" value="Alba"/>
    <property type="match status" value="1"/>
</dbReference>
<dbReference type="InterPro" id="IPR002775">
    <property type="entry name" value="DNA/RNA-bd_Alba-like"/>
</dbReference>
<dbReference type="PANTHER" id="PTHR13516">
    <property type="entry name" value="RIBONUCLEASE P SUBUNIT P25"/>
    <property type="match status" value="1"/>
</dbReference>
<organism evidence="5">
    <name type="scientific">Menopon gallinae</name>
    <name type="common">poultry shaft louse</name>
    <dbReference type="NCBI Taxonomy" id="328185"/>
    <lineage>
        <taxon>Eukaryota</taxon>
        <taxon>Metazoa</taxon>
        <taxon>Ecdysozoa</taxon>
        <taxon>Arthropoda</taxon>
        <taxon>Hexapoda</taxon>
        <taxon>Insecta</taxon>
        <taxon>Pterygota</taxon>
        <taxon>Neoptera</taxon>
        <taxon>Paraneoptera</taxon>
        <taxon>Psocodea</taxon>
        <taxon>Troctomorpha</taxon>
        <taxon>Phthiraptera</taxon>
        <taxon>Amblycera</taxon>
        <taxon>Menoponidae</taxon>
        <taxon>Menopon</taxon>
    </lineage>
</organism>
<gene>
    <name evidence="5" type="ORF">PYX00_010383</name>
</gene>
<accession>A0AAW2HFG4</accession>
<evidence type="ECO:0000256" key="2">
    <source>
        <dbReference type="ARBA" id="ARBA00008018"/>
    </source>
</evidence>
<dbReference type="GO" id="GO:0001682">
    <property type="term" value="P:tRNA 5'-leader removal"/>
    <property type="evidence" value="ECO:0007669"/>
    <property type="project" value="TreeGrafter"/>
</dbReference>
<evidence type="ECO:0000256" key="3">
    <source>
        <dbReference type="ARBA" id="ARBA00023242"/>
    </source>
</evidence>
<proteinExistence type="inferred from homology"/>
<dbReference type="GO" id="GO:0000172">
    <property type="term" value="C:ribonuclease MRP complex"/>
    <property type="evidence" value="ECO:0007669"/>
    <property type="project" value="TreeGrafter"/>
</dbReference>
<dbReference type="GO" id="GO:0005634">
    <property type="term" value="C:nucleus"/>
    <property type="evidence" value="ECO:0007669"/>
    <property type="project" value="UniProtKB-SubCell"/>
</dbReference>
<dbReference type="SUPFAM" id="SSF82704">
    <property type="entry name" value="AlbA-like"/>
    <property type="match status" value="1"/>
</dbReference>
<dbReference type="InterPro" id="IPR051958">
    <property type="entry name" value="Alba-like_NAB"/>
</dbReference>
<evidence type="ECO:0000259" key="4">
    <source>
        <dbReference type="Pfam" id="PF01918"/>
    </source>
</evidence>
<comment type="similarity">
    <text evidence="2">Belongs to the histone-like Alba family.</text>
</comment>
<comment type="subcellular location">
    <subcellularLocation>
        <location evidence="1">Nucleus</location>
    </subcellularLocation>
</comment>
<dbReference type="GO" id="GO:0003723">
    <property type="term" value="F:RNA binding"/>
    <property type="evidence" value="ECO:0007669"/>
    <property type="project" value="TreeGrafter"/>
</dbReference>
<dbReference type="InterPro" id="IPR036882">
    <property type="entry name" value="Alba-like_dom_sf"/>
</dbReference>
<dbReference type="EMBL" id="JARGDH010000005">
    <property type="protein sequence ID" value="KAL0268431.1"/>
    <property type="molecule type" value="Genomic_DNA"/>
</dbReference>
<dbReference type="PANTHER" id="PTHR13516:SF4">
    <property type="entry name" value="FI09323P"/>
    <property type="match status" value="1"/>
</dbReference>
<evidence type="ECO:0000313" key="5">
    <source>
        <dbReference type="EMBL" id="KAL0268431.1"/>
    </source>
</evidence>
<protein>
    <recommendedName>
        <fullName evidence="4">DNA/RNA-binding protein Alba-like domain-containing protein</fullName>
    </recommendedName>
</protein>
<reference evidence="5" key="1">
    <citation type="journal article" date="2024" name="Gigascience">
        <title>Chromosome-level genome of the poultry shaft louse Menopon gallinae provides insight into the host-switching and adaptive evolution of parasitic lice.</title>
        <authorList>
            <person name="Xu Y."/>
            <person name="Ma L."/>
            <person name="Liu S."/>
            <person name="Liang Y."/>
            <person name="Liu Q."/>
            <person name="He Z."/>
            <person name="Tian L."/>
            <person name="Duan Y."/>
            <person name="Cai W."/>
            <person name="Li H."/>
            <person name="Song F."/>
        </authorList>
    </citation>
    <scope>NUCLEOTIDE SEQUENCE</scope>
    <source>
        <strain evidence="5">Cailab_2023a</strain>
    </source>
</reference>